<keyword evidence="10" id="KW-1185">Reference proteome</keyword>
<dbReference type="PATRIC" id="fig|1444770.3.peg.498"/>
<comment type="similarity">
    <text evidence="1 5">Belongs to the acetyltransferase family. RimI subfamily.</text>
</comment>
<reference evidence="7 9" key="1">
    <citation type="journal article" date="2014" name="Genome Announc.">
        <title>Draft Genome Sequence of Xylella fastidiosa Pear Leaf Scorch Strain in Taiwan.</title>
        <authorList>
            <person name="Su C.C."/>
            <person name="Deng W.L."/>
            <person name="Jan F.J."/>
            <person name="Chang C.J."/>
            <person name="Huang H."/>
            <person name="Chen J."/>
        </authorList>
    </citation>
    <scope>NUCLEOTIDE SEQUENCE [LARGE SCALE GENOMIC DNA]</scope>
    <source>
        <strain evidence="7 9">PLS229</strain>
    </source>
</reference>
<dbReference type="HAMAP" id="MF_02210">
    <property type="entry name" value="RimI"/>
    <property type="match status" value="1"/>
</dbReference>
<accession>Z9JLA0</accession>
<gene>
    <name evidence="5 8" type="primary">rimI</name>
    <name evidence="7" type="ORF">AF72_02065</name>
    <name evidence="8" type="ORF">LPH55_03025</name>
</gene>
<keyword evidence="3 5" id="KW-0808">Transferase</keyword>
<evidence type="ECO:0000256" key="5">
    <source>
        <dbReference type="HAMAP-Rule" id="MF_02210"/>
    </source>
</evidence>
<dbReference type="NCBIfam" id="TIGR01575">
    <property type="entry name" value="rimI"/>
    <property type="match status" value="1"/>
</dbReference>
<reference evidence="8" key="2">
    <citation type="submission" date="2021-11" db="EMBL/GenBank/DDBJ databases">
        <title>Genome sequence of Xylella taiwanensis PLS432.</title>
        <authorList>
            <person name="Weng L.-W."/>
            <person name="Su C.-C."/>
            <person name="Tsai C.-W."/>
            <person name="Kuo C.-H."/>
        </authorList>
    </citation>
    <scope>NUCLEOTIDE SEQUENCE</scope>
    <source>
        <strain evidence="8">PLS432</strain>
    </source>
</reference>
<dbReference type="eggNOG" id="COG0456">
    <property type="taxonomic scope" value="Bacteria"/>
</dbReference>
<dbReference type="EC" id="2.3.1.266" evidence="5"/>
<evidence type="ECO:0000313" key="10">
    <source>
        <dbReference type="Proteomes" id="UP001430701"/>
    </source>
</evidence>
<sequence>MNTLKTSPLPVRFCTLRESNLDKVMDIEHRVYRFPWTRTIFCNCLQSGYLSLLMKQGRNMVGYGIVSITGKEAHLLNVCIAPEQQSHGLGRTLLRTLVKLSRNRGAQRMFLEVRPSNTAAIALYHSEGFNEIDRHPHYYPAHNGHEDALVMGMEFP</sequence>
<comment type="function">
    <text evidence="5">Acetylates the N-terminal alanine of ribosomal protein bS18.</text>
</comment>
<name>Z9JLA0_9GAMM</name>
<dbReference type="InterPro" id="IPR050680">
    <property type="entry name" value="YpeA/RimI_acetyltransf"/>
</dbReference>
<dbReference type="GO" id="GO:0005840">
    <property type="term" value="C:ribosome"/>
    <property type="evidence" value="ECO:0007669"/>
    <property type="project" value="UniProtKB-KW"/>
</dbReference>
<feature type="binding site" evidence="5">
    <location>
        <position position="117"/>
    </location>
    <ligand>
        <name>acetyl-CoA</name>
        <dbReference type="ChEBI" id="CHEBI:57288"/>
    </ligand>
</feature>
<evidence type="ECO:0000313" key="7">
    <source>
        <dbReference type="EMBL" id="EWS78964.1"/>
    </source>
</evidence>
<dbReference type="InterPro" id="IPR006464">
    <property type="entry name" value="AcTrfase_RimI/Ard1"/>
</dbReference>
<dbReference type="Gene3D" id="3.40.630.30">
    <property type="match status" value="1"/>
</dbReference>
<dbReference type="AlphaFoldDB" id="Z9JLA0"/>
<dbReference type="EMBL" id="JDSQ01000003">
    <property type="protein sequence ID" value="EWS78964.1"/>
    <property type="molecule type" value="Genomic_DNA"/>
</dbReference>
<dbReference type="EMBL" id="JAJPPU010000001">
    <property type="protein sequence ID" value="MCD8472472.1"/>
    <property type="molecule type" value="Genomic_DNA"/>
</dbReference>
<evidence type="ECO:0000313" key="8">
    <source>
        <dbReference type="EMBL" id="MCD8472472.1"/>
    </source>
</evidence>
<keyword evidence="4 5" id="KW-0012">Acyltransferase</keyword>
<dbReference type="GO" id="GO:0008999">
    <property type="term" value="F:protein-N-terminal-alanine acetyltransferase activity"/>
    <property type="evidence" value="ECO:0007669"/>
    <property type="project" value="UniProtKB-UniRule"/>
</dbReference>
<dbReference type="Proteomes" id="UP001430701">
    <property type="component" value="Unassembled WGS sequence"/>
</dbReference>
<keyword evidence="2 5" id="KW-0963">Cytoplasm</keyword>
<comment type="subcellular location">
    <subcellularLocation>
        <location evidence="5">Cytoplasm</location>
    </subcellularLocation>
</comment>
<keyword evidence="8" id="KW-0689">Ribosomal protein</keyword>
<dbReference type="SUPFAM" id="SSF55729">
    <property type="entry name" value="Acyl-CoA N-acyltransferases (Nat)"/>
    <property type="match status" value="1"/>
</dbReference>
<dbReference type="KEGG" id="xtw:AB672_09315"/>
<evidence type="ECO:0000256" key="4">
    <source>
        <dbReference type="ARBA" id="ARBA00023315"/>
    </source>
</evidence>
<comment type="caution">
    <text evidence="7">The sequence shown here is derived from an EMBL/GenBank/DDBJ whole genome shotgun (WGS) entry which is preliminary data.</text>
</comment>
<dbReference type="Proteomes" id="UP000020406">
    <property type="component" value="Unassembled WGS sequence"/>
</dbReference>
<protein>
    <recommendedName>
        <fullName evidence="5">[Ribosomal protein bS18]-alanine N-acetyltransferase</fullName>
        <ecNumber evidence="5">2.3.1.266</ecNumber>
    </recommendedName>
</protein>
<dbReference type="OrthoDB" id="9796919at2"/>
<proteinExistence type="inferred from homology"/>
<evidence type="ECO:0000259" key="6">
    <source>
        <dbReference type="PROSITE" id="PS51186"/>
    </source>
</evidence>
<dbReference type="CDD" id="cd04301">
    <property type="entry name" value="NAT_SF"/>
    <property type="match status" value="1"/>
</dbReference>
<evidence type="ECO:0000313" key="9">
    <source>
        <dbReference type="Proteomes" id="UP000020406"/>
    </source>
</evidence>
<dbReference type="PANTHER" id="PTHR43420">
    <property type="entry name" value="ACETYLTRANSFERASE"/>
    <property type="match status" value="1"/>
</dbReference>
<dbReference type="GeneID" id="68901493"/>
<evidence type="ECO:0000256" key="2">
    <source>
        <dbReference type="ARBA" id="ARBA00022490"/>
    </source>
</evidence>
<dbReference type="RefSeq" id="WP_038270341.1">
    <property type="nucleotide sequence ID" value="NZ_CP053627.1"/>
</dbReference>
<feature type="active site" description="Proton donor" evidence="5">
    <location>
        <position position="124"/>
    </location>
</feature>
<dbReference type="PANTHER" id="PTHR43420:SF51">
    <property type="entry name" value="PEPTIDYL-LYSINE N-ACETYLTRANSFERASE YIAC"/>
    <property type="match status" value="1"/>
</dbReference>
<dbReference type="InterPro" id="IPR043690">
    <property type="entry name" value="RimI"/>
</dbReference>
<keyword evidence="8" id="KW-0687">Ribonucleoprotein</keyword>
<comment type="catalytic activity">
    <reaction evidence="5">
        <text>N-terminal L-alanyl-[ribosomal protein bS18] + acetyl-CoA = N-terminal N(alpha)-acetyl-L-alanyl-[ribosomal protein bS18] + CoA + H(+)</text>
        <dbReference type="Rhea" id="RHEA:43756"/>
        <dbReference type="Rhea" id="RHEA-COMP:10676"/>
        <dbReference type="Rhea" id="RHEA-COMP:10677"/>
        <dbReference type="ChEBI" id="CHEBI:15378"/>
        <dbReference type="ChEBI" id="CHEBI:57287"/>
        <dbReference type="ChEBI" id="CHEBI:57288"/>
        <dbReference type="ChEBI" id="CHEBI:64718"/>
        <dbReference type="ChEBI" id="CHEBI:83683"/>
        <dbReference type="EC" id="2.3.1.266"/>
    </reaction>
</comment>
<comment type="caution">
    <text evidence="5">Lacks conserved residue(s) required for the propagation of feature annotation.</text>
</comment>
<feature type="active site" description="Proton acceptor" evidence="5">
    <location>
        <position position="112"/>
    </location>
</feature>
<dbReference type="InterPro" id="IPR000182">
    <property type="entry name" value="GNAT_dom"/>
</dbReference>
<evidence type="ECO:0000256" key="3">
    <source>
        <dbReference type="ARBA" id="ARBA00022679"/>
    </source>
</evidence>
<organism evidence="7 9">
    <name type="scientific">Xylella taiwanensis</name>
    <dbReference type="NCBI Taxonomy" id="1444770"/>
    <lineage>
        <taxon>Bacteria</taxon>
        <taxon>Pseudomonadati</taxon>
        <taxon>Pseudomonadota</taxon>
        <taxon>Gammaproteobacteria</taxon>
        <taxon>Lysobacterales</taxon>
        <taxon>Lysobacteraceae</taxon>
        <taxon>Xylella</taxon>
    </lineage>
</organism>
<feature type="domain" description="N-acetyltransferase" evidence="6">
    <location>
        <begin position="11"/>
        <end position="156"/>
    </location>
</feature>
<dbReference type="InterPro" id="IPR016181">
    <property type="entry name" value="Acyl_CoA_acyltransferase"/>
</dbReference>
<dbReference type="GO" id="GO:0005737">
    <property type="term" value="C:cytoplasm"/>
    <property type="evidence" value="ECO:0007669"/>
    <property type="project" value="UniProtKB-SubCell"/>
</dbReference>
<dbReference type="STRING" id="1444770.AF72_02065"/>
<evidence type="ECO:0000256" key="1">
    <source>
        <dbReference type="ARBA" id="ARBA00005395"/>
    </source>
</evidence>
<dbReference type="Pfam" id="PF00583">
    <property type="entry name" value="Acetyltransf_1"/>
    <property type="match status" value="1"/>
</dbReference>
<dbReference type="PROSITE" id="PS51186">
    <property type="entry name" value="GNAT"/>
    <property type="match status" value="1"/>
</dbReference>